<dbReference type="EMBL" id="MU069447">
    <property type="protein sequence ID" value="KAF5843176.1"/>
    <property type="molecule type" value="Genomic_DNA"/>
</dbReference>
<dbReference type="InterPro" id="IPR013083">
    <property type="entry name" value="Znf_RING/FYVE/PHD"/>
</dbReference>
<feature type="coiled-coil region" evidence="2">
    <location>
        <begin position="281"/>
        <end position="357"/>
    </location>
</feature>
<name>A0ABQ7H8J3_DUNSA</name>
<evidence type="ECO:0000256" key="1">
    <source>
        <dbReference type="PROSITE-ProRule" id="PRU00175"/>
    </source>
</evidence>
<feature type="compositionally biased region" description="Gly residues" evidence="3">
    <location>
        <begin position="259"/>
        <end position="274"/>
    </location>
</feature>
<dbReference type="PANTHER" id="PTHR14134">
    <property type="entry name" value="E3 UBIQUITIN-PROTEIN LIGASE RAD18"/>
    <property type="match status" value="1"/>
</dbReference>
<dbReference type="InterPro" id="IPR001841">
    <property type="entry name" value="Znf_RING"/>
</dbReference>
<keyword evidence="1" id="KW-0863">Zinc-finger</keyword>
<keyword evidence="2" id="KW-0175">Coiled coil</keyword>
<comment type="caution">
    <text evidence="5">The sequence shown here is derived from an EMBL/GenBank/DDBJ whole genome shotgun (WGS) entry which is preliminary data.</text>
</comment>
<feature type="region of interest" description="Disordered" evidence="3">
    <location>
        <begin position="255"/>
        <end position="274"/>
    </location>
</feature>
<reference evidence="5" key="1">
    <citation type="submission" date="2017-08" db="EMBL/GenBank/DDBJ databases">
        <authorList>
            <person name="Polle J.E."/>
            <person name="Barry K."/>
            <person name="Cushman J."/>
            <person name="Schmutz J."/>
            <person name="Tran D."/>
            <person name="Hathwaick L.T."/>
            <person name="Yim W.C."/>
            <person name="Jenkins J."/>
            <person name="Mckie-Krisberg Z.M."/>
            <person name="Prochnik S."/>
            <person name="Lindquist E."/>
            <person name="Dockter R.B."/>
            <person name="Adam C."/>
            <person name="Molina H."/>
            <person name="Bunkerborg J."/>
            <person name="Jin E."/>
            <person name="Buchheim M."/>
            <person name="Magnuson J."/>
        </authorList>
    </citation>
    <scope>NUCLEOTIDE SEQUENCE</scope>
    <source>
        <strain evidence="5">CCAP 19/18</strain>
    </source>
</reference>
<dbReference type="Gene3D" id="3.30.40.10">
    <property type="entry name" value="Zinc/RING finger domain, C3HC4 (zinc finger)"/>
    <property type="match status" value="1"/>
</dbReference>
<keyword evidence="1" id="KW-0479">Metal-binding</keyword>
<organism evidence="5 6">
    <name type="scientific">Dunaliella salina</name>
    <name type="common">Green alga</name>
    <name type="synonym">Protococcus salinus</name>
    <dbReference type="NCBI Taxonomy" id="3046"/>
    <lineage>
        <taxon>Eukaryota</taxon>
        <taxon>Viridiplantae</taxon>
        <taxon>Chlorophyta</taxon>
        <taxon>core chlorophytes</taxon>
        <taxon>Chlorophyceae</taxon>
        <taxon>CS clade</taxon>
        <taxon>Chlamydomonadales</taxon>
        <taxon>Dunaliellaceae</taxon>
        <taxon>Dunaliella</taxon>
    </lineage>
</organism>
<gene>
    <name evidence="5" type="ORF">DUNSADRAFT_1603</name>
</gene>
<dbReference type="SMART" id="SM00184">
    <property type="entry name" value="RING"/>
    <property type="match status" value="1"/>
</dbReference>
<dbReference type="PANTHER" id="PTHR14134:SF3">
    <property type="entry name" value="RING-CH-TYPE DOMAIN-CONTAINING PROTEIN"/>
    <property type="match status" value="1"/>
</dbReference>
<dbReference type="Proteomes" id="UP000815325">
    <property type="component" value="Unassembled WGS sequence"/>
</dbReference>
<dbReference type="PROSITE" id="PS50089">
    <property type="entry name" value="ZF_RING_2"/>
    <property type="match status" value="1"/>
</dbReference>
<keyword evidence="6" id="KW-1185">Reference proteome</keyword>
<evidence type="ECO:0000259" key="4">
    <source>
        <dbReference type="PROSITE" id="PS50089"/>
    </source>
</evidence>
<dbReference type="InterPro" id="IPR039577">
    <property type="entry name" value="Rad18"/>
</dbReference>
<protein>
    <recommendedName>
        <fullName evidence="4">RING-type domain-containing protein</fullName>
    </recommendedName>
</protein>
<evidence type="ECO:0000313" key="5">
    <source>
        <dbReference type="EMBL" id="KAF5843176.1"/>
    </source>
</evidence>
<sequence length="402" mass="44677">MEVCRHMWGTSLQCTATQLRVLCIYASHWSGRAFQGIDVTAAHIRKFFYCYAPQYIFVYNAPVQAIEACRHMWGTSLQCTTTQLCLCSTSFHQINMIAPRRSCICNAPMQVIDLALERITERLRAELKLELQNERNPGQASQAAAVAAAQQLDGFLAQELEAQNTCPICYDLMVPPQKAPVLLFPCGHTFCQTCTSNHMDRHKKTTCPVCRKKIDSKAPNYSLQQLILNFVARRDRQPAGGATATRRSLQEDALALNGGADGGGLHGEGGLGGASEEGATADLLRRQNERLNFRLKVLQNELLDVITEEQALQQRLASAGAVQAHIESQEQDVLRRLEALHAELALVREQKEEQALKVEGVREEASRMVEQRALLTATIEPLEAEIEKSQLLLAGVLEQHPH</sequence>
<proteinExistence type="predicted"/>
<evidence type="ECO:0000256" key="2">
    <source>
        <dbReference type="SAM" id="Coils"/>
    </source>
</evidence>
<accession>A0ABQ7H8J3</accession>
<evidence type="ECO:0000313" key="6">
    <source>
        <dbReference type="Proteomes" id="UP000815325"/>
    </source>
</evidence>
<evidence type="ECO:0000256" key="3">
    <source>
        <dbReference type="SAM" id="MobiDB-lite"/>
    </source>
</evidence>
<dbReference type="SUPFAM" id="SSF57850">
    <property type="entry name" value="RING/U-box"/>
    <property type="match status" value="1"/>
</dbReference>
<dbReference type="Pfam" id="PF13920">
    <property type="entry name" value="zf-C3HC4_3"/>
    <property type="match status" value="1"/>
</dbReference>
<feature type="domain" description="RING-type" evidence="4">
    <location>
        <begin position="166"/>
        <end position="211"/>
    </location>
</feature>
<keyword evidence="1" id="KW-0862">Zinc</keyword>